<reference evidence="1" key="1">
    <citation type="submission" date="2020-03" db="EMBL/GenBank/DDBJ databases">
        <title>The deep terrestrial virosphere.</title>
        <authorList>
            <person name="Holmfeldt K."/>
            <person name="Nilsson E."/>
            <person name="Simone D."/>
            <person name="Lopez-Fernandez M."/>
            <person name="Wu X."/>
            <person name="de Brujin I."/>
            <person name="Lundin D."/>
            <person name="Andersson A."/>
            <person name="Bertilsson S."/>
            <person name="Dopson M."/>
        </authorList>
    </citation>
    <scope>NUCLEOTIDE SEQUENCE</scope>
    <source>
        <strain evidence="1">TM448A01626</strain>
        <strain evidence="2">TM448B00920</strain>
    </source>
</reference>
<organism evidence="1">
    <name type="scientific">viral metagenome</name>
    <dbReference type="NCBI Taxonomy" id="1070528"/>
    <lineage>
        <taxon>unclassified sequences</taxon>
        <taxon>metagenomes</taxon>
        <taxon>organismal metagenomes</taxon>
    </lineage>
</organism>
<sequence>MESHDYIEPGASVHVAPGYRGVLVETLIRKDQFGCPISVFRVKLMQKYHFGDRKYKAIKPLIQNVNYTAVTCYNKQ</sequence>
<dbReference type="EMBL" id="MT144177">
    <property type="protein sequence ID" value="QJA50154.1"/>
    <property type="molecule type" value="Genomic_DNA"/>
</dbReference>
<dbReference type="EMBL" id="MT144673">
    <property type="protein sequence ID" value="QJH97085.1"/>
    <property type="molecule type" value="Genomic_DNA"/>
</dbReference>
<name>A0A6H1ZRF7_9ZZZZ</name>
<proteinExistence type="predicted"/>
<dbReference type="AlphaFoldDB" id="A0A6H1ZRF7"/>
<protein>
    <submittedName>
        <fullName evidence="1">Uncharacterized protein</fullName>
    </submittedName>
</protein>
<evidence type="ECO:0000313" key="2">
    <source>
        <dbReference type="EMBL" id="QJH97085.1"/>
    </source>
</evidence>
<accession>A0A6H1ZRF7</accession>
<gene>
    <name evidence="1" type="ORF">TM448A01626_0011</name>
    <name evidence="2" type="ORF">TM448B00920_0011</name>
</gene>
<evidence type="ECO:0000313" key="1">
    <source>
        <dbReference type="EMBL" id="QJA50154.1"/>
    </source>
</evidence>